<dbReference type="Proteomes" id="UP000003781">
    <property type="component" value="Unassembled WGS sequence"/>
</dbReference>
<keyword evidence="2" id="KW-1185">Reference proteome</keyword>
<dbReference type="AlphaFoldDB" id="A3II27"/>
<sequence length="30" mass="3342">MSLCFFKRLSCFAKVIACILSKLATTTTPF</sequence>
<proteinExistence type="predicted"/>
<accession>A3II27</accession>
<dbReference type="EMBL" id="AAXW01000002">
    <property type="protein sequence ID" value="EAZ93459.1"/>
    <property type="molecule type" value="Genomic_DNA"/>
</dbReference>
<organism evidence="1 2">
    <name type="scientific">Crocosphaera chwakensis CCY0110</name>
    <dbReference type="NCBI Taxonomy" id="391612"/>
    <lineage>
        <taxon>Bacteria</taxon>
        <taxon>Bacillati</taxon>
        <taxon>Cyanobacteriota</taxon>
        <taxon>Cyanophyceae</taxon>
        <taxon>Oscillatoriophycideae</taxon>
        <taxon>Chroococcales</taxon>
        <taxon>Aphanothecaceae</taxon>
        <taxon>Crocosphaera</taxon>
        <taxon>Crocosphaera chwakensis</taxon>
    </lineage>
</organism>
<gene>
    <name evidence="1" type="ORF">CY0110_16727</name>
</gene>
<reference evidence="1 2" key="1">
    <citation type="submission" date="2007-03" db="EMBL/GenBank/DDBJ databases">
        <authorList>
            <person name="Stal L."/>
            <person name="Ferriera S."/>
            <person name="Johnson J."/>
            <person name="Kravitz S."/>
            <person name="Beeson K."/>
            <person name="Sutton G."/>
            <person name="Rogers Y.-H."/>
            <person name="Friedman R."/>
            <person name="Frazier M."/>
            <person name="Venter J.C."/>
        </authorList>
    </citation>
    <scope>NUCLEOTIDE SEQUENCE [LARGE SCALE GENOMIC DNA]</scope>
    <source>
        <strain evidence="1 2">CCY0110</strain>
    </source>
</reference>
<name>A3II27_9CHRO</name>
<protein>
    <submittedName>
        <fullName evidence="1">Uncharacterized protein</fullName>
    </submittedName>
</protein>
<comment type="caution">
    <text evidence="1">The sequence shown here is derived from an EMBL/GenBank/DDBJ whole genome shotgun (WGS) entry which is preliminary data.</text>
</comment>
<evidence type="ECO:0000313" key="1">
    <source>
        <dbReference type="EMBL" id="EAZ93459.1"/>
    </source>
</evidence>
<evidence type="ECO:0000313" key="2">
    <source>
        <dbReference type="Proteomes" id="UP000003781"/>
    </source>
</evidence>